<dbReference type="PANTHER" id="PTHR41263:SF1">
    <property type="entry name" value="ASPARTYL-PHOSPHATE PHOSPHATASE YISI"/>
    <property type="match status" value="1"/>
</dbReference>
<protein>
    <submittedName>
        <fullName evidence="1">Aspartyl-phosphate phosphatase Spo0E family protein</fullName>
    </submittedName>
</protein>
<name>A0A942T0D5_9BACI</name>
<evidence type="ECO:0000313" key="1">
    <source>
        <dbReference type="EMBL" id="MBS4183855.1"/>
    </source>
</evidence>
<dbReference type="InterPro" id="IPR053028">
    <property type="entry name" value="Spo0E-like_phosphatase"/>
</dbReference>
<dbReference type="EMBL" id="JAGYPE020000060">
    <property type="protein sequence ID" value="MCH6268582.1"/>
    <property type="molecule type" value="Genomic_DNA"/>
</dbReference>
<accession>A0A942T0D5</accession>
<dbReference type="GO" id="GO:0046983">
    <property type="term" value="F:protein dimerization activity"/>
    <property type="evidence" value="ECO:0007669"/>
    <property type="project" value="InterPro"/>
</dbReference>
<sequence length="65" mass="7580">MNLELLELLLQKRIADEKKKLIKIAQSTGINSNQTITCSQELDKLINQHMKNFSNQVRTFVDTQY</sequence>
<dbReference type="EMBL" id="JAGYPE010000004">
    <property type="protein sequence ID" value="MBS4183855.1"/>
    <property type="molecule type" value="Genomic_DNA"/>
</dbReference>
<dbReference type="InterPro" id="IPR036638">
    <property type="entry name" value="HLH_DNA-bd_sf"/>
</dbReference>
<dbReference type="Pfam" id="PF09388">
    <property type="entry name" value="SpoOE-like"/>
    <property type="match status" value="1"/>
</dbReference>
<dbReference type="RefSeq" id="WP_213143787.1">
    <property type="nucleotide sequence ID" value="NZ_JAGYPE020000060.1"/>
</dbReference>
<dbReference type="PANTHER" id="PTHR41263">
    <property type="entry name" value="ASPARTYL-PHOSPHATE PHOSPHATASE YISI"/>
    <property type="match status" value="1"/>
</dbReference>
<reference evidence="1" key="1">
    <citation type="submission" date="2021-05" db="EMBL/GenBank/DDBJ databases">
        <title>Novel Bacillus species.</title>
        <authorList>
            <person name="Liu G."/>
        </authorList>
    </citation>
    <scope>NUCLEOTIDE SEQUENCE</scope>
    <source>
        <strain evidence="1 3">FJAT-50051</strain>
    </source>
</reference>
<dbReference type="AlphaFoldDB" id="A0A942T0D5"/>
<comment type="caution">
    <text evidence="1">The sequence shown here is derived from an EMBL/GenBank/DDBJ whole genome shotgun (WGS) entry which is preliminary data.</text>
</comment>
<dbReference type="Proteomes" id="UP000677265">
    <property type="component" value="Unassembled WGS sequence"/>
</dbReference>
<dbReference type="Gene3D" id="4.10.280.10">
    <property type="entry name" value="Helix-loop-helix DNA-binding domain"/>
    <property type="match status" value="1"/>
</dbReference>
<evidence type="ECO:0000313" key="2">
    <source>
        <dbReference type="EMBL" id="MCH6268582.1"/>
    </source>
</evidence>
<evidence type="ECO:0000313" key="3">
    <source>
        <dbReference type="Proteomes" id="UP000677265"/>
    </source>
</evidence>
<gene>
    <name evidence="2" type="ORF">KHB02_023895</name>
    <name evidence="1" type="ORF">KHB02_20900</name>
</gene>
<keyword evidence="3" id="KW-1185">Reference proteome</keyword>
<proteinExistence type="predicted"/>
<dbReference type="InterPro" id="IPR018540">
    <property type="entry name" value="Spo0E-like"/>
</dbReference>
<dbReference type="GO" id="GO:0043937">
    <property type="term" value="P:regulation of sporulation"/>
    <property type="evidence" value="ECO:0007669"/>
    <property type="project" value="InterPro"/>
</dbReference>
<organism evidence="1">
    <name type="scientific">Neobacillus citreus</name>
    <dbReference type="NCBI Taxonomy" id="2833578"/>
    <lineage>
        <taxon>Bacteria</taxon>
        <taxon>Bacillati</taxon>
        <taxon>Bacillota</taxon>
        <taxon>Bacilli</taxon>
        <taxon>Bacillales</taxon>
        <taxon>Bacillaceae</taxon>
        <taxon>Neobacillus</taxon>
    </lineage>
</organism>
<dbReference type="SUPFAM" id="SSF140500">
    <property type="entry name" value="BAS1536-like"/>
    <property type="match status" value="1"/>
</dbReference>
<dbReference type="InterPro" id="IPR037208">
    <property type="entry name" value="Spo0E-like_sf"/>
</dbReference>